<dbReference type="OrthoDB" id="9806538at2"/>
<evidence type="ECO:0000313" key="7">
    <source>
        <dbReference type="EMBL" id="RVT90628.1"/>
    </source>
</evidence>
<dbReference type="InterPro" id="IPR005119">
    <property type="entry name" value="LysR_subst-bd"/>
</dbReference>
<dbReference type="SUPFAM" id="SSF46785">
    <property type="entry name" value="Winged helix' DNA-binding domain"/>
    <property type="match status" value="1"/>
</dbReference>
<evidence type="ECO:0000256" key="5">
    <source>
        <dbReference type="SAM" id="MobiDB-lite"/>
    </source>
</evidence>
<dbReference type="EMBL" id="SACL01000013">
    <property type="protein sequence ID" value="RVT90628.1"/>
    <property type="molecule type" value="Genomic_DNA"/>
</dbReference>
<reference evidence="7 8" key="1">
    <citation type="submission" date="2019-01" db="EMBL/GenBank/DDBJ databases">
        <authorList>
            <person name="Chen W.-M."/>
        </authorList>
    </citation>
    <scope>NUCLEOTIDE SEQUENCE [LARGE SCALE GENOMIC DNA]</scope>
    <source>
        <strain evidence="7 8">CCP-6</strain>
    </source>
</reference>
<dbReference type="Pfam" id="PF03466">
    <property type="entry name" value="LysR_substrate"/>
    <property type="match status" value="1"/>
</dbReference>
<sequence>MEITPRMLRAFLAVAEAEGFTAAAGRAGMVQSVLSELVAALEQALGVSLFARTTRRVALTPAGRAFRPRAAALLADLAAAREAARQEQAAEARATSIATTPLLAGALLPQALVRFHAALPGGSARLTEASAAAIPEMVRAGQVLLGLGTFSAGALVGLHQERLATDHLAVFLPLRHPLARRRQLSWQEIGAEPWISLDGGSALSGLAMAGRVAAGLPEHPPVQTVSQIATALALVDAGLGIAILPQAASLLPRRHKATMRQLIQPVLSRDILVVRRPGTDDAASRALADALRAGASPPNPHRGAPPLGSPPGDNISWT</sequence>
<gene>
    <name evidence="7" type="ORF">EOD42_23650</name>
</gene>
<dbReference type="Gene3D" id="3.40.190.290">
    <property type="match status" value="1"/>
</dbReference>
<accession>A0A437LYY0</accession>
<evidence type="ECO:0000256" key="1">
    <source>
        <dbReference type="ARBA" id="ARBA00009437"/>
    </source>
</evidence>
<protein>
    <submittedName>
        <fullName evidence="7">LysR family transcriptional regulator</fullName>
    </submittedName>
</protein>
<evidence type="ECO:0000256" key="4">
    <source>
        <dbReference type="ARBA" id="ARBA00023163"/>
    </source>
</evidence>
<dbReference type="PRINTS" id="PR00039">
    <property type="entry name" value="HTHLYSR"/>
</dbReference>
<keyword evidence="2" id="KW-0805">Transcription regulation</keyword>
<dbReference type="GO" id="GO:0003677">
    <property type="term" value="F:DNA binding"/>
    <property type="evidence" value="ECO:0007669"/>
    <property type="project" value="UniProtKB-KW"/>
</dbReference>
<dbReference type="InterPro" id="IPR036388">
    <property type="entry name" value="WH-like_DNA-bd_sf"/>
</dbReference>
<dbReference type="SUPFAM" id="SSF53850">
    <property type="entry name" value="Periplasmic binding protein-like II"/>
    <property type="match status" value="1"/>
</dbReference>
<comment type="similarity">
    <text evidence="1">Belongs to the LysR transcriptional regulatory family.</text>
</comment>
<feature type="domain" description="HTH lysR-type" evidence="6">
    <location>
        <begin position="3"/>
        <end position="60"/>
    </location>
</feature>
<evidence type="ECO:0000256" key="3">
    <source>
        <dbReference type="ARBA" id="ARBA00023125"/>
    </source>
</evidence>
<keyword evidence="4" id="KW-0804">Transcription</keyword>
<organism evidence="7 8">
    <name type="scientific">Rhodovarius crocodyli</name>
    <dbReference type="NCBI Taxonomy" id="1979269"/>
    <lineage>
        <taxon>Bacteria</taxon>
        <taxon>Pseudomonadati</taxon>
        <taxon>Pseudomonadota</taxon>
        <taxon>Alphaproteobacteria</taxon>
        <taxon>Acetobacterales</taxon>
        <taxon>Roseomonadaceae</taxon>
        <taxon>Rhodovarius</taxon>
    </lineage>
</organism>
<dbReference type="InterPro" id="IPR000847">
    <property type="entry name" value="LysR_HTH_N"/>
</dbReference>
<dbReference type="GO" id="GO:0003700">
    <property type="term" value="F:DNA-binding transcription factor activity"/>
    <property type="evidence" value="ECO:0007669"/>
    <property type="project" value="InterPro"/>
</dbReference>
<comment type="caution">
    <text evidence="7">The sequence shown here is derived from an EMBL/GenBank/DDBJ whole genome shotgun (WGS) entry which is preliminary data.</text>
</comment>
<dbReference type="PROSITE" id="PS50931">
    <property type="entry name" value="HTH_LYSR"/>
    <property type="match status" value="1"/>
</dbReference>
<dbReference type="Gene3D" id="1.10.10.10">
    <property type="entry name" value="Winged helix-like DNA-binding domain superfamily/Winged helix DNA-binding domain"/>
    <property type="match status" value="1"/>
</dbReference>
<evidence type="ECO:0000256" key="2">
    <source>
        <dbReference type="ARBA" id="ARBA00023015"/>
    </source>
</evidence>
<dbReference type="Proteomes" id="UP000282957">
    <property type="component" value="Unassembled WGS sequence"/>
</dbReference>
<dbReference type="InterPro" id="IPR050950">
    <property type="entry name" value="HTH-type_LysR_regulators"/>
</dbReference>
<dbReference type="PANTHER" id="PTHR30419">
    <property type="entry name" value="HTH-TYPE TRANSCRIPTIONAL REGULATOR YBHD"/>
    <property type="match status" value="1"/>
</dbReference>
<dbReference type="GO" id="GO:0005829">
    <property type="term" value="C:cytosol"/>
    <property type="evidence" value="ECO:0007669"/>
    <property type="project" value="TreeGrafter"/>
</dbReference>
<dbReference type="AlphaFoldDB" id="A0A437LYY0"/>
<keyword evidence="8" id="KW-1185">Reference proteome</keyword>
<dbReference type="InterPro" id="IPR036390">
    <property type="entry name" value="WH_DNA-bd_sf"/>
</dbReference>
<dbReference type="Pfam" id="PF00126">
    <property type="entry name" value="HTH_1"/>
    <property type="match status" value="1"/>
</dbReference>
<dbReference type="PANTHER" id="PTHR30419:SF29">
    <property type="entry name" value="LYSR-FAMILY TRANSCRIPTIONAL REGULATOR"/>
    <property type="match status" value="1"/>
</dbReference>
<dbReference type="RefSeq" id="WP_127790070.1">
    <property type="nucleotide sequence ID" value="NZ_SACL01000013.1"/>
</dbReference>
<evidence type="ECO:0000259" key="6">
    <source>
        <dbReference type="PROSITE" id="PS50931"/>
    </source>
</evidence>
<keyword evidence="3" id="KW-0238">DNA-binding</keyword>
<proteinExistence type="inferred from homology"/>
<evidence type="ECO:0000313" key="8">
    <source>
        <dbReference type="Proteomes" id="UP000282957"/>
    </source>
</evidence>
<feature type="region of interest" description="Disordered" evidence="5">
    <location>
        <begin position="289"/>
        <end position="318"/>
    </location>
</feature>
<dbReference type="FunFam" id="1.10.10.10:FF:000001">
    <property type="entry name" value="LysR family transcriptional regulator"/>
    <property type="match status" value="1"/>
</dbReference>
<name>A0A437LYY0_9PROT</name>